<evidence type="ECO:0000259" key="25">
    <source>
        <dbReference type="SMART" id="SM00181"/>
    </source>
</evidence>
<evidence type="ECO:0000256" key="8">
    <source>
        <dbReference type="ARBA" id="ARBA00022692"/>
    </source>
</evidence>
<dbReference type="GO" id="GO:0005509">
    <property type="term" value="F:calcium ion binding"/>
    <property type="evidence" value="ECO:0007669"/>
    <property type="project" value="InterPro"/>
</dbReference>
<feature type="domain" description="EGF-like" evidence="25">
    <location>
        <begin position="222"/>
        <end position="258"/>
    </location>
</feature>
<feature type="disulfide bond" evidence="21">
    <location>
        <begin position="109"/>
        <end position="127"/>
    </location>
</feature>
<dbReference type="InterPro" id="IPR000033">
    <property type="entry name" value="LDLR_classB_rpt"/>
</dbReference>
<evidence type="ECO:0000256" key="7">
    <source>
        <dbReference type="ARBA" id="ARBA00022583"/>
    </source>
</evidence>
<dbReference type="GO" id="GO:0042562">
    <property type="term" value="F:hormone binding"/>
    <property type="evidence" value="ECO:0007669"/>
    <property type="project" value="TreeGrafter"/>
</dbReference>
<feature type="domain" description="EGF-like" evidence="25">
    <location>
        <begin position="570"/>
        <end position="615"/>
    </location>
</feature>
<dbReference type="FunFam" id="4.10.400.10:FF:000034">
    <property type="entry name" value="Low-density lipoprotein receptor-related protein 2"/>
    <property type="match status" value="1"/>
</dbReference>
<feature type="disulfide bond" evidence="21">
    <location>
        <begin position="62"/>
        <end position="77"/>
    </location>
</feature>
<dbReference type="PROSITE" id="PS51120">
    <property type="entry name" value="LDLRB"/>
    <property type="match status" value="3"/>
</dbReference>
<dbReference type="InterPro" id="IPR051221">
    <property type="entry name" value="LDLR-related"/>
</dbReference>
<evidence type="ECO:0000256" key="4">
    <source>
        <dbReference type="ARBA" id="ARBA00022475"/>
    </source>
</evidence>
<evidence type="ECO:0000256" key="11">
    <source>
        <dbReference type="ARBA" id="ARBA00022989"/>
    </source>
</evidence>
<name>A0A9Q0EER9_9TELE</name>
<dbReference type="GO" id="GO:0005905">
    <property type="term" value="C:clathrin-coated pit"/>
    <property type="evidence" value="ECO:0007669"/>
    <property type="project" value="UniProtKB-SubCell"/>
</dbReference>
<keyword evidence="5" id="KW-0245">EGF-like domain</keyword>
<feature type="disulfide bond" evidence="21">
    <location>
        <begin position="4"/>
        <end position="16"/>
    </location>
</feature>
<dbReference type="InterPro" id="IPR001881">
    <property type="entry name" value="EGF-like_Ca-bd_dom"/>
</dbReference>
<feature type="repeat" description="LDL-receptor class B" evidence="22">
    <location>
        <begin position="433"/>
        <end position="476"/>
    </location>
</feature>
<keyword evidence="18" id="KW-0168">Coated pit</keyword>
<keyword evidence="14 23" id="KW-0472">Membrane</keyword>
<dbReference type="PROSITE" id="PS00010">
    <property type="entry name" value="ASX_HYDROXYL"/>
    <property type="match status" value="1"/>
</dbReference>
<evidence type="ECO:0000256" key="18">
    <source>
        <dbReference type="ARBA" id="ARBA00023176"/>
    </source>
</evidence>
<evidence type="ECO:0008006" key="28">
    <source>
        <dbReference type="Google" id="ProtNLM"/>
    </source>
</evidence>
<keyword evidence="27" id="KW-1185">Reference proteome</keyword>
<evidence type="ECO:0000256" key="22">
    <source>
        <dbReference type="PROSITE-ProRule" id="PRU00461"/>
    </source>
</evidence>
<dbReference type="InterPro" id="IPR002172">
    <property type="entry name" value="LDrepeatLR_classA_rpt"/>
</dbReference>
<evidence type="ECO:0000313" key="26">
    <source>
        <dbReference type="EMBL" id="KAJ3605354.1"/>
    </source>
</evidence>
<dbReference type="AlphaFoldDB" id="A0A9Q0EER9"/>
<keyword evidence="7" id="KW-0254">Endocytosis</keyword>
<proteinExistence type="predicted"/>
<keyword evidence="12" id="KW-0445">Lipid transport</keyword>
<keyword evidence="19" id="KW-0325">Glycoprotein</keyword>
<feature type="disulfide bond" evidence="21">
    <location>
        <begin position="43"/>
        <end position="55"/>
    </location>
</feature>
<gene>
    <name evidence="26" type="ORF">NHX12_027401</name>
</gene>
<dbReference type="OrthoDB" id="5958943at2759"/>
<dbReference type="SMART" id="SM00192">
    <property type="entry name" value="LDLa"/>
    <property type="match status" value="6"/>
</dbReference>
<dbReference type="InterPro" id="IPR049883">
    <property type="entry name" value="NOTCH1_EGF-like"/>
</dbReference>
<evidence type="ECO:0000256" key="3">
    <source>
        <dbReference type="ARBA" id="ARBA00022448"/>
    </source>
</evidence>
<evidence type="ECO:0000256" key="16">
    <source>
        <dbReference type="ARBA" id="ARBA00023166"/>
    </source>
</evidence>
<dbReference type="SMART" id="SM00179">
    <property type="entry name" value="EGF_CA"/>
    <property type="match status" value="2"/>
</dbReference>
<keyword evidence="17" id="KW-0675">Receptor</keyword>
<evidence type="ECO:0000313" key="27">
    <source>
        <dbReference type="Proteomes" id="UP001148018"/>
    </source>
</evidence>
<dbReference type="Gene3D" id="4.10.400.10">
    <property type="entry name" value="Low-density Lipoprotein Receptor"/>
    <property type="match status" value="5"/>
</dbReference>
<keyword evidence="4" id="KW-1003">Cell membrane</keyword>
<dbReference type="Gene3D" id="4.10.1220.10">
    <property type="entry name" value="EGF-type module"/>
    <property type="match status" value="1"/>
</dbReference>
<dbReference type="GO" id="GO:0006869">
    <property type="term" value="P:lipid transport"/>
    <property type="evidence" value="ECO:0007669"/>
    <property type="project" value="UniProtKB-KW"/>
</dbReference>
<dbReference type="SUPFAM" id="SSF57424">
    <property type="entry name" value="LDL receptor-like module"/>
    <property type="match status" value="6"/>
</dbReference>
<feature type="repeat" description="LDL-receptor class B" evidence="22">
    <location>
        <begin position="390"/>
        <end position="432"/>
    </location>
</feature>
<protein>
    <recommendedName>
        <fullName evidence="28">Very low-density lipoprotein receptor</fullName>
    </recommendedName>
</protein>
<feature type="disulfide bond" evidence="21">
    <location>
        <begin position="23"/>
        <end position="38"/>
    </location>
</feature>
<dbReference type="InterPro" id="IPR011042">
    <property type="entry name" value="6-blade_b-propeller_TolB-like"/>
</dbReference>
<dbReference type="PANTHER" id="PTHR22722">
    <property type="entry name" value="LOW-DENSITY LIPOPROTEIN RECEPTOR-RELATED PROTEIN 2-RELATED"/>
    <property type="match status" value="1"/>
</dbReference>
<dbReference type="InterPro" id="IPR000152">
    <property type="entry name" value="EGF-type_Asp/Asn_hydroxyl_site"/>
</dbReference>
<evidence type="ECO:0000256" key="6">
    <source>
        <dbReference type="ARBA" id="ARBA00022548"/>
    </source>
</evidence>
<evidence type="ECO:0000259" key="24">
    <source>
        <dbReference type="SMART" id="SM00179"/>
    </source>
</evidence>
<feature type="domain" description="EGF-like calcium-binding" evidence="24">
    <location>
        <begin position="219"/>
        <end position="258"/>
    </location>
</feature>
<evidence type="ECO:0000256" key="12">
    <source>
        <dbReference type="ARBA" id="ARBA00023055"/>
    </source>
</evidence>
<evidence type="ECO:0000256" key="15">
    <source>
        <dbReference type="ARBA" id="ARBA00023157"/>
    </source>
</evidence>
<dbReference type="InterPro" id="IPR018097">
    <property type="entry name" value="EGF_Ca-bd_CS"/>
</dbReference>
<keyword evidence="8 23" id="KW-0812">Transmembrane</keyword>
<dbReference type="SUPFAM" id="SSF63825">
    <property type="entry name" value="YWTD domain"/>
    <property type="match status" value="1"/>
</dbReference>
<keyword evidence="20" id="KW-0753">Steroid metabolism</keyword>
<dbReference type="PROSITE" id="PS01187">
    <property type="entry name" value="EGF_CA"/>
    <property type="match status" value="1"/>
</dbReference>
<reference evidence="26" key="1">
    <citation type="submission" date="2022-07" db="EMBL/GenBank/DDBJ databases">
        <title>Chromosome-level genome of Muraenolepis orangiensis.</title>
        <authorList>
            <person name="Kim J."/>
        </authorList>
    </citation>
    <scope>NUCLEOTIDE SEQUENCE</scope>
    <source>
        <strain evidence="26">KU_S4_2022</strain>
        <tissue evidence="26">Muscle</tissue>
    </source>
</reference>
<dbReference type="Pfam" id="PF00057">
    <property type="entry name" value="Ldl_recept_a"/>
    <property type="match status" value="5"/>
</dbReference>
<dbReference type="Gene3D" id="2.120.10.30">
    <property type="entry name" value="TolB, C-terminal domain"/>
    <property type="match status" value="1"/>
</dbReference>
<evidence type="ECO:0000256" key="2">
    <source>
        <dbReference type="ARBA" id="ARBA00004600"/>
    </source>
</evidence>
<dbReference type="InterPro" id="IPR009030">
    <property type="entry name" value="Growth_fac_rcpt_cys_sf"/>
</dbReference>
<evidence type="ECO:0000256" key="21">
    <source>
        <dbReference type="PROSITE-ProRule" id="PRU00124"/>
    </source>
</evidence>
<evidence type="ECO:0000256" key="19">
    <source>
        <dbReference type="ARBA" id="ARBA00023180"/>
    </source>
</evidence>
<evidence type="ECO:0000256" key="23">
    <source>
        <dbReference type="SAM" id="Phobius"/>
    </source>
</evidence>
<feature type="disulfide bond" evidence="21">
    <location>
        <begin position="50"/>
        <end position="68"/>
    </location>
</feature>
<dbReference type="Pfam" id="PF00058">
    <property type="entry name" value="Ldl_recept_b"/>
    <property type="match status" value="4"/>
</dbReference>
<evidence type="ECO:0000256" key="1">
    <source>
        <dbReference type="ARBA" id="ARBA00004251"/>
    </source>
</evidence>
<dbReference type="SMART" id="SM00135">
    <property type="entry name" value="LY"/>
    <property type="match status" value="5"/>
</dbReference>
<dbReference type="PROSITE" id="PS01209">
    <property type="entry name" value="LDLRA_1"/>
    <property type="match status" value="4"/>
</dbReference>
<dbReference type="FunFam" id="4.10.400.10:FF:000038">
    <property type="entry name" value="Very low density lipoprotein receptor"/>
    <property type="match status" value="1"/>
</dbReference>
<evidence type="ECO:0000256" key="9">
    <source>
        <dbReference type="ARBA" id="ARBA00022729"/>
    </source>
</evidence>
<dbReference type="InterPro" id="IPR023415">
    <property type="entry name" value="LDLR_class-A_CS"/>
</dbReference>
<dbReference type="PROSITE" id="PS50068">
    <property type="entry name" value="LDLRA_2"/>
    <property type="match status" value="5"/>
</dbReference>
<dbReference type="Gene3D" id="2.10.25.10">
    <property type="entry name" value="Laminin"/>
    <property type="match status" value="3"/>
</dbReference>
<evidence type="ECO:0000256" key="14">
    <source>
        <dbReference type="ARBA" id="ARBA00023136"/>
    </source>
</evidence>
<dbReference type="PRINTS" id="PR00261">
    <property type="entry name" value="LDLRECEPTOR"/>
</dbReference>
<keyword evidence="13" id="KW-0443">Lipid metabolism</keyword>
<accession>A0A9Q0EER9</accession>
<feature type="disulfide bond" evidence="21">
    <location>
        <begin position="141"/>
        <end position="153"/>
    </location>
</feature>
<dbReference type="InterPro" id="IPR000742">
    <property type="entry name" value="EGF"/>
</dbReference>
<feature type="transmembrane region" description="Helical" evidence="23">
    <location>
        <begin position="636"/>
        <end position="657"/>
    </location>
</feature>
<keyword evidence="11 23" id="KW-1133">Transmembrane helix</keyword>
<dbReference type="Proteomes" id="UP001148018">
    <property type="component" value="Unassembled WGS sequence"/>
</dbReference>
<sequence length="711" mass="78355">MRTCRVNEFSCGANQCIPVFWKCDGERDCDKGDDEVNCSNITCAPNEFTCASGRCISHNFVCNGGDECGDGSDEVGCPPSSCGPSEFQCGNASCIPASWVCDEDVDCQCGSGECIHRKWRCDGDTDCKDGSDEANCPVRTCGADHFRCDDGGCIPGNRQCNKLRDCTDGSDENNCKNVTQCSGPDKFRCRSGECIEMNKVCNQARDCPDWSDEPISECNMNECLLNNGGCSHMCKDMVIGFQCDCTPGLQLLDHKTCGDINECVNPGICSQICINLKGGYKCECHNGYQMDPTTGVCKAVGKEPSLMFTNRRDIRRLGLERREYTQVVEQQRNTVALDADFNQQTIFWADLGQKAIYSTVLDKQVGPGGHTKVIDNVQMPVGIAVDWIYKNIYWSDLGTKTITVATFNGTKQKVLFSTGLKEPASIAVDPLSGFLYWSDWGEPAKIEKSGMNGASRHVLVETDIQWPNGITLDLIKGRLYWVDSKLHMLCSVDLNGDNRRKVLQSSEYLAHPFALTVFEDRVFWTDGENEAIYGANKFTGSDVVTLASNLYDPQDIIVYHELIQLSGPNWCTENGENGGCSYLCLPAPQVNKHSPRYTCVCPPGQELGEDGLHCRQEANVSSSVHQMDSSTRGSTAAWAILPVLLLSMAVAGGYLMWRNWQLKNQKSMNFDNPVYLKTTEEDLSIDITRHGANVGHTYPAISVVSTEDDLS</sequence>
<evidence type="ECO:0000256" key="20">
    <source>
        <dbReference type="ARBA" id="ARBA00023221"/>
    </source>
</evidence>
<dbReference type="EMBL" id="JANIIK010000043">
    <property type="protein sequence ID" value="KAJ3605354.1"/>
    <property type="molecule type" value="Genomic_DNA"/>
</dbReference>
<feature type="domain" description="EGF-like" evidence="25">
    <location>
        <begin position="262"/>
        <end position="298"/>
    </location>
</feature>
<dbReference type="GO" id="GO:0006898">
    <property type="term" value="P:receptor-mediated endocytosis"/>
    <property type="evidence" value="ECO:0007669"/>
    <property type="project" value="TreeGrafter"/>
</dbReference>
<keyword evidence="3" id="KW-0813">Transport</keyword>
<dbReference type="CDD" id="cd00112">
    <property type="entry name" value="LDLa"/>
    <property type="match status" value="5"/>
</dbReference>
<dbReference type="InterPro" id="IPR036055">
    <property type="entry name" value="LDL_receptor-like_sf"/>
</dbReference>
<keyword evidence="9" id="KW-0732">Signal</keyword>
<dbReference type="GO" id="GO:0008203">
    <property type="term" value="P:cholesterol metabolic process"/>
    <property type="evidence" value="ECO:0007669"/>
    <property type="project" value="UniProtKB-KW"/>
</dbReference>
<dbReference type="SUPFAM" id="SSF57184">
    <property type="entry name" value="Growth factor receptor domain"/>
    <property type="match status" value="1"/>
</dbReference>
<keyword evidence="15 21" id="KW-1015">Disulfide bond</keyword>
<feature type="disulfide bond" evidence="21">
    <location>
        <begin position="121"/>
        <end position="136"/>
    </location>
</feature>
<dbReference type="FunFam" id="2.120.10.30:FF:000002">
    <property type="entry name" value="low-density lipoprotein receptor isoform X1"/>
    <property type="match status" value="1"/>
</dbReference>
<feature type="disulfide bond" evidence="21">
    <location>
        <begin position="148"/>
        <end position="166"/>
    </location>
</feature>
<feature type="disulfide bond" evidence="21">
    <location>
        <begin position="160"/>
        <end position="175"/>
    </location>
</feature>
<keyword evidence="16" id="KW-1207">Sterol metabolism</keyword>
<dbReference type="FunFam" id="2.10.25.10:FF:000009">
    <property type="entry name" value="Low-density lipoprotein receptor isoform 1"/>
    <property type="match status" value="1"/>
</dbReference>
<dbReference type="SMART" id="SM00181">
    <property type="entry name" value="EGF"/>
    <property type="match status" value="3"/>
</dbReference>
<evidence type="ECO:0000256" key="13">
    <source>
        <dbReference type="ARBA" id="ARBA00023098"/>
    </source>
</evidence>
<comment type="caution">
    <text evidence="26">The sequence shown here is derived from an EMBL/GenBank/DDBJ whole genome shotgun (WGS) entry which is preliminary data.</text>
</comment>
<evidence type="ECO:0000256" key="17">
    <source>
        <dbReference type="ARBA" id="ARBA00023170"/>
    </source>
</evidence>
<dbReference type="FunFam" id="4.10.400.10:FF:000025">
    <property type="entry name" value="Very low density lipoprotein receptor"/>
    <property type="match status" value="1"/>
</dbReference>
<comment type="subcellular location">
    <subcellularLocation>
        <location evidence="1">Cell membrane</location>
        <topology evidence="1">Single-pass type I membrane protein</topology>
    </subcellularLocation>
    <subcellularLocation>
        <location evidence="2">Membrane</location>
        <location evidence="2">Clathrin-coated pit</location>
    </subcellularLocation>
</comment>
<dbReference type="PANTHER" id="PTHR22722:SF15">
    <property type="entry name" value="LOW-DENSITY LIPOPROTEIN RECEPTOR-RELATED"/>
    <property type="match status" value="1"/>
</dbReference>
<comment type="caution">
    <text evidence="21">Lacks conserved residue(s) required for the propagation of feature annotation.</text>
</comment>
<feature type="domain" description="EGF-like calcium-binding" evidence="24">
    <location>
        <begin position="259"/>
        <end position="298"/>
    </location>
</feature>
<dbReference type="GO" id="GO:0043235">
    <property type="term" value="C:receptor complex"/>
    <property type="evidence" value="ECO:0007669"/>
    <property type="project" value="TreeGrafter"/>
</dbReference>
<keyword evidence="10" id="KW-0677">Repeat</keyword>
<keyword evidence="6" id="KW-0153">Cholesterol metabolism</keyword>
<feature type="disulfide bond" evidence="21">
    <location>
        <begin position="11"/>
        <end position="29"/>
    </location>
</feature>
<evidence type="ECO:0000256" key="5">
    <source>
        <dbReference type="ARBA" id="ARBA00022536"/>
    </source>
</evidence>
<dbReference type="CDD" id="cd00054">
    <property type="entry name" value="EGF_CA"/>
    <property type="match status" value="1"/>
</dbReference>
<dbReference type="Pfam" id="PF07645">
    <property type="entry name" value="EGF_CA"/>
    <property type="match status" value="1"/>
</dbReference>
<feature type="disulfide bond" evidence="21">
    <location>
        <begin position="189"/>
        <end position="207"/>
    </location>
</feature>
<feature type="repeat" description="LDL-receptor class B" evidence="22">
    <location>
        <begin position="477"/>
        <end position="521"/>
    </location>
</feature>
<organism evidence="26 27">
    <name type="scientific">Muraenolepis orangiensis</name>
    <name type="common">Patagonian moray cod</name>
    <dbReference type="NCBI Taxonomy" id="630683"/>
    <lineage>
        <taxon>Eukaryota</taxon>
        <taxon>Metazoa</taxon>
        <taxon>Chordata</taxon>
        <taxon>Craniata</taxon>
        <taxon>Vertebrata</taxon>
        <taxon>Euteleostomi</taxon>
        <taxon>Actinopterygii</taxon>
        <taxon>Neopterygii</taxon>
        <taxon>Teleostei</taxon>
        <taxon>Neoteleostei</taxon>
        <taxon>Acanthomorphata</taxon>
        <taxon>Zeiogadaria</taxon>
        <taxon>Gadariae</taxon>
        <taxon>Gadiformes</taxon>
        <taxon>Muraenolepidoidei</taxon>
        <taxon>Muraenolepididae</taxon>
        <taxon>Muraenolepis</taxon>
    </lineage>
</organism>
<dbReference type="GO" id="GO:0016324">
    <property type="term" value="C:apical plasma membrane"/>
    <property type="evidence" value="ECO:0007669"/>
    <property type="project" value="TreeGrafter"/>
</dbReference>
<evidence type="ECO:0000256" key="10">
    <source>
        <dbReference type="ARBA" id="ARBA00022737"/>
    </source>
</evidence>